<organism evidence="7 9">
    <name type="scientific">Didymodactylos carnosus</name>
    <dbReference type="NCBI Taxonomy" id="1234261"/>
    <lineage>
        <taxon>Eukaryota</taxon>
        <taxon>Metazoa</taxon>
        <taxon>Spiralia</taxon>
        <taxon>Gnathifera</taxon>
        <taxon>Rotifera</taxon>
        <taxon>Eurotatoria</taxon>
        <taxon>Bdelloidea</taxon>
        <taxon>Philodinida</taxon>
        <taxon>Philodinidae</taxon>
        <taxon>Didymodactylos</taxon>
    </lineage>
</organism>
<dbReference type="Proteomes" id="UP000663829">
    <property type="component" value="Unassembled WGS sequence"/>
</dbReference>
<dbReference type="Gene3D" id="1.25.40.10">
    <property type="entry name" value="Tetratricopeptide repeat domain"/>
    <property type="match status" value="2"/>
</dbReference>
<dbReference type="Proteomes" id="UP000681722">
    <property type="component" value="Unassembled WGS sequence"/>
</dbReference>
<dbReference type="Gene3D" id="3.90.176.10">
    <property type="entry name" value="Toxin ADP-ribosyltransferase, Chain A, domain 1"/>
    <property type="match status" value="1"/>
</dbReference>
<dbReference type="SUPFAM" id="SSF56399">
    <property type="entry name" value="ADP-ribosylation"/>
    <property type="match status" value="1"/>
</dbReference>
<keyword evidence="6" id="KW-0520">NAD</keyword>
<reference evidence="7" key="1">
    <citation type="submission" date="2021-02" db="EMBL/GenBank/DDBJ databases">
        <authorList>
            <person name="Nowell W R."/>
        </authorList>
    </citation>
    <scope>NUCLEOTIDE SEQUENCE</scope>
</reference>
<accession>A0A814I997</accession>
<evidence type="ECO:0000256" key="2">
    <source>
        <dbReference type="ARBA" id="ARBA00022676"/>
    </source>
</evidence>
<name>A0A814I997_9BILA</name>
<keyword evidence="2 6" id="KW-0328">Glycosyltransferase</keyword>
<dbReference type="EMBL" id="CAJOBC010003598">
    <property type="protein sequence ID" value="CAF3791846.1"/>
    <property type="molecule type" value="Genomic_DNA"/>
</dbReference>
<protein>
    <recommendedName>
        <fullName evidence="6">NAD(P)(+)--arginine ADP-ribosyltransferase</fullName>
        <ecNumber evidence="6">2.4.2.31</ecNumber>
    </recommendedName>
    <alternativeName>
        <fullName evidence="6">Mono(ADP-ribosyl)transferase</fullName>
    </alternativeName>
</protein>
<dbReference type="PROSITE" id="PS51996">
    <property type="entry name" value="TR_MART"/>
    <property type="match status" value="1"/>
</dbReference>
<comment type="similarity">
    <text evidence="1 6">Belongs to the Arg-specific ADP-ribosyltransferase family.</text>
</comment>
<keyword evidence="9" id="KW-1185">Reference proteome</keyword>
<comment type="catalytic activity">
    <reaction evidence="5 6">
        <text>L-arginyl-[protein] + NAD(+) = N(omega)-(ADP-D-ribosyl)-L-arginyl-[protein] + nicotinamide + H(+)</text>
        <dbReference type="Rhea" id="RHEA:19149"/>
        <dbReference type="Rhea" id="RHEA-COMP:10532"/>
        <dbReference type="Rhea" id="RHEA-COMP:15087"/>
        <dbReference type="ChEBI" id="CHEBI:15378"/>
        <dbReference type="ChEBI" id="CHEBI:17154"/>
        <dbReference type="ChEBI" id="CHEBI:29965"/>
        <dbReference type="ChEBI" id="CHEBI:57540"/>
        <dbReference type="ChEBI" id="CHEBI:142554"/>
        <dbReference type="EC" id="2.4.2.31"/>
    </reaction>
</comment>
<dbReference type="InterPro" id="IPR000768">
    <property type="entry name" value="ART"/>
</dbReference>
<evidence type="ECO:0000256" key="1">
    <source>
        <dbReference type="ARBA" id="ARBA00009558"/>
    </source>
</evidence>
<dbReference type="GO" id="GO:0005576">
    <property type="term" value="C:extracellular region"/>
    <property type="evidence" value="ECO:0007669"/>
    <property type="project" value="InterPro"/>
</dbReference>
<dbReference type="InterPro" id="IPR019734">
    <property type="entry name" value="TPR_rpt"/>
</dbReference>
<evidence type="ECO:0000313" key="8">
    <source>
        <dbReference type="EMBL" id="CAF3791846.1"/>
    </source>
</evidence>
<evidence type="ECO:0000313" key="9">
    <source>
        <dbReference type="Proteomes" id="UP000663829"/>
    </source>
</evidence>
<sequence>MLWVRVGQVHAGQVLTSKFTSGKGQVPASLRKRSTCPKYLGTTKMDSFVHRIISHDDLQEVDNILTVKNGEEITLIWYDEKIDNEVQNLMDNTNDCNYLCHTREQFEEQVEKNINEKIILIVSGQLAEETLSRFHNRNEIDSVYIFCLQAQLYQSLIDCKKYTKLVGVYTGYKQLFDIIQKQLRLLIKFRIFNQKQKAFRLLTNDSGGYLWYQLLKDFLAEMPVTDYTKEEMLACCRYQYRSNQSQLKIIDEFEDIYESPQAITWYTRDSFVYRIVNRAIRTQDVDALIQLRYFIFDLCTLLKKTSDEQKQNRVSRILYRGLRLTDTEIEQLKANEGKLIAANGFLSTTPSTAAADMFAANVIFEIDLKDNLDNVVFADISRLSYIQDEEEILFDLGTIFRLSTISYDNTRRLYIVKVTVENDIEQLYNRNDFIKDRRQVLELIKQSDRLNIEFGFLLSHMGLHKKAIPYYESLLEMQSINEDEDVKYLIYTYLIEAYLYLDQSDIALKYADLILKSNYTAVNSADCYFRIGLIYVRTDYENATQYFLKGLTLFEEDKDNLEILSLLHHEMGIVYLFSKDYLLSAFDPDIGVLYSSIALLFLEIKDYDKTLDYCYKALEIYKLYLPINHQNYSYGFGLLARAYYEQGNVDLCIEYSKKYLQLEDKPWKDDESV</sequence>
<dbReference type="EC" id="2.4.2.31" evidence="6"/>
<dbReference type="SUPFAM" id="SSF48452">
    <property type="entry name" value="TPR-like"/>
    <property type="match status" value="2"/>
</dbReference>
<dbReference type="SMART" id="SM00028">
    <property type="entry name" value="TPR"/>
    <property type="match status" value="4"/>
</dbReference>
<keyword evidence="4" id="KW-0548">Nucleotidyltransferase</keyword>
<keyword evidence="3 6" id="KW-0808">Transferase</keyword>
<dbReference type="InterPro" id="IPR011990">
    <property type="entry name" value="TPR-like_helical_dom_sf"/>
</dbReference>
<evidence type="ECO:0000256" key="5">
    <source>
        <dbReference type="ARBA" id="ARBA00047597"/>
    </source>
</evidence>
<proteinExistence type="inferred from homology"/>
<evidence type="ECO:0000256" key="3">
    <source>
        <dbReference type="ARBA" id="ARBA00022679"/>
    </source>
</evidence>
<evidence type="ECO:0000256" key="4">
    <source>
        <dbReference type="ARBA" id="ARBA00022695"/>
    </source>
</evidence>
<dbReference type="AlphaFoldDB" id="A0A814I997"/>
<gene>
    <name evidence="7" type="ORF">GPM918_LOCUS14749</name>
    <name evidence="8" type="ORF">SRO942_LOCUS14749</name>
</gene>
<dbReference type="Pfam" id="PF01129">
    <property type="entry name" value="ART"/>
    <property type="match status" value="1"/>
</dbReference>
<keyword evidence="6" id="KW-0521">NADP</keyword>
<dbReference type="EMBL" id="CAJNOQ010003598">
    <property type="protein sequence ID" value="CAF1020438.1"/>
    <property type="molecule type" value="Genomic_DNA"/>
</dbReference>
<evidence type="ECO:0000313" key="7">
    <source>
        <dbReference type="EMBL" id="CAF1020438.1"/>
    </source>
</evidence>
<comment type="caution">
    <text evidence="7">The sequence shown here is derived from an EMBL/GenBank/DDBJ whole genome shotgun (WGS) entry which is preliminary data.</text>
</comment>
<evidence type="ECO:0000256" key="6">
    <source>
        <dbReference type="RuleBase" id="RU361228"/>
    </source>
</evidence>